<name>A0A140LED1_9FIRM</name>
<dbReference type="InterPro" id="IPR006363">
    <property type="entry name" value="Cbl_synth_CobJ/CibH_dom"/>
</dbReference>
<dbReference type="OrthoDB" id="9772960at2"/>
<comment type="pathway">
    <text evidence="1">Cofactor biosynthesis; adenosylcobalamin biosynthesis.</text>
</comment>
<dbReference type="NCBIfam" id="TIGR01466">
    <property type="entry name" value="cobJ_cbiH"/>
    <property type="match status" value="1"/>
</dbReference>
<comment type="caution">
    <text evidence="7">The sequence shown here is derived from an EMBL/GenBank/DDBJ whole genome shotgun (WGS) entry which is preliminary data.</text>
</comment>
<dbReference type="PANTHER" id="PTHR47036:SF1">
    <property type="entry name" value="COBALT-FACTOR III C(17)-METHYLTRANSFERASE-RELATED"/>
    <property type="match status" value="1"/>
</dbReference>
<dbReference type="AlphaFoldDB" id="A0A140LED1"/>
<accession>A0A140LED1</accession>
<keyword evidence="4 7" id="KW-0808">Transferase</keyword>
<gene>
    <name evidence="7" type="ORF">AN619_00650</name>
</gene>
<evidence type="ECO:0000256" key="4">
    <source>
        <dbReference type="ARBA" id="ARBA00022679"/>
    </source>
</evidence>
<keyword evidence="3 7" id="KW-0489">Methyltransferase</keyword>
<reference evidence="7 8" key="1">
    <citation type="submission" date="2015-12" db="EMBL/GenBank/DDBJ databases">
        <title>Draft genome sequence of the thermoanaerobe Thermotalea metallivorans, an isolate from the runoff channel of the Great Artesian Basin, Australia.</title>
        <authorList>
            <person name="Patel B.K."/>
        </authorList>
    </citation>
    <scope>NUCLEOTIDE SEQUENCE [LARGE SCALE GENOMIC DNA]</scope>
    <source>
        <strain evidence="7 8">B2-1</strain>
    </source>
</reference>
<dbReference type="InterPro" id="IPR035996">
    <property type="entry name" value="4pyrrol_Methylase_sf"/>
</dbReference>
<dbReference type="SUPFAM" id="SSF53790">
    <property type="entry name" value="Tetrapyrrole methylase"/>
    <property type="match status" value="1"/>
</dbReference>
<dbReference type="InterPro" id="IPR051810">
    <property type="entry name" value="Precorrin_MeTrfase"/>
</dbReference>
<keyword evidence="5" id="KW-0949">S-adenosyl-L-methionine</keyword>
<dbReference type="CDD" id="cd11646">
    <property type="entry name" value="Precorrin_3B_C17_MT"/>
    <property type="match status" value="1"/>
</dbReference>
<protein>
    <submittedName>
        <fullName evidence="7">Cobalt-factor III methyltransferase</fullName>
        <ecNumber evidence="7">2.1.1.272</ecNumber>
    </submittedName>
</protein>
<dbReference type="RefSeq" id="WP_068553932.1">
    <property type="nucleotide sequence ID" value="NZ_LOEE01000003.1"/>
</dbReference>
<keyword evidence="2" id="KW-0169">Cobalamin biosynthesis</keyword>
<dbReference type="GO" id="GO:0009236">
    <property type="term" value="P:cobalamin biosynthetic process"/>
    <property type="evidence" value="ECO:0007669"/>
    <property type="project" value="UniProtKB-UniPathway"/>
</dbReference>
<dbReference type="GO" id="GO:0008168">
    <property type="term" value="F:methyltransferase activity"/>
    <property type="evidence" value="ECO:0007669"/>
    <property type="project" value="UniProtKB-KW"/>
</dbReference>
<dbReference type="Gene3D" id="3.40.1010.10">
    <property type="entry name" value="Cobalt-precorrin-4 Transmethylase, Domain 1"/>
    <property type="match status" value="1"/>
</dbReference>
<sequence length="246" mass="27222">MEQKGRIYVVGLGPGNREYMSMRAIRAIEDAEVVIGYKTYIDLIRDLLAGKEVIDSGMRKEVERCHLTLDKALEGKKVALVSSGDAGVYGMAGIMLEIKDERDEDIDIEIVPGITAASAASAVLGAPMMHDFAVISLSDLLTDWELIKKRLTCAAMGDFVVALYNPKSMGRVHQIEEAREIMMKYKGKDTPVGIVKNAKRQGEEVIITDLEHMLDYAIDMLTVVVIGNAHTYVKNGKMITPRGYQR</sequence>
<feature type="domain" description="Tetrapyrrole methylase" evidence="6">
    <location>
        <begin position="6"/>
        <end position="212"/>
    </location>
</feature>
<dbReference type="InterPro" id="IPR014777">
    <property type="entry name" value="4pyrrole_Mease_sub1"/>
</dbReference>
<evidence type="ECO:0000256" key="2">
    <source>
        <dbReference type="ARBA" id="ARBA00022573"/>
    </source>
</evidence>
<proteinExistence type="predicted"/>
<organism evidence="7 8">
    <name type="scientific">Thermotalea metallivorans</name>
    <dbReference type="NCBI Taxonomy" id="520762"/>
    <lineage>
        <taxon>Bacteria</taxon>
        <taxon>Bacillati</taxon>
        <taxon>Bacillota</taxon>
        <taxon>Clostridia</taxon>
        <taxon>Peptostreptococcales</taxon>
        <taxon>Thermotaleaceae</taxon>
        <taxon>Thermotalea</taxon>
    </lineage>
</organism>
<dbReference type="UniPathway" id="UPA00148"/>
<evidence type="ECO:0000256" key="3">
    <source>
        <dbReference type="ARBA" id="ARBA00022603"/>
    </source>
</evidence>
<dbReference type="EC" id="2.1.1.272" evidence="7"/>
<evidence type="ECO:0000256" key="1">
    <source>
        <dbReference type="ARBA" id="ARBA00004953"/>
    </source>
</evidence>
<dbReference type="STRING" id="520762.AN619_00650"/>
<dbReference type="PATRIC" id="fig|520762.4.peg.76"/>
<evidence type="ECO:0000256" key="5">
    <source>
        <dbReference type="ARBA" id="ARBA00022691"/>
    </source>
</evidence>
<dbReference type="Proteomes" id="UP000070456">
    <property type="component" value="Unassembled WGS sequence"/>
</dbReference>
<evidence type="ECO:0000313" key="8">
    <source>
        <dbReference type="Proteomes" id="UP000070456"/>
    </source>
</evidence>
<keyword evidence="8" id="KW-1185">Reference proteome</keyword>
<dbReference type="Gene3D" id="3.30.950.10">
    <property type="entry name" value="Methyltransferase, Cobalt-precorrin-4 Transmethylase, Domain 2"/>
    <property type="match status" value="1"/>
</dbReference>
<evidence type="ECO:0000259" key="6">
    <source>
        <dbReference type="Pfam" id="PF00590"/>
    </source>
</evidence>
<dbReference type="InterPro" id="IPR000878">
    <property type="entry name" value="4pyrrol_Mease"/>
</dbReference>
<dbReference type="GO" id="GO:0032259">
    <property type="term" value="P:methylation"/>
    <property type="evidence" value="ECO:0007669"/>
    <property type="project" value="UniProtKB-KW"/>
</dbReference>
<dbReference type="Pfam" id="PF00590">
    <property type="entry name" value="TP_methylase"/>
    <property type="match status" value="1"/>
</dbReference>
<evidence type="ECO:0000313" key="7">
    <source>
        <dbReference type="EMBL" id="KXG78906.1"/>
    </source>
</evidence>
<dbReference type="EMBL" id="LOEE01000003">
    <property type="protein sequence ID" value="KXG78906.1"/>
    <property type="molecule type" value="Genomic_DNA"/>
</dbReference>
<dbReference type="InterPro" id="IPR014776">
    <property type="entry name" value="4pyrrole_Mease_sub2"/>
</dbReference>
<dbReference type="PANTHER" id="PTHR47036">
    <property type="entry name" value="COBALT-FACTOR III C(17)-METHYLTRANSFERASE-RELATED"/>
    <property type="match status" value="1"/>
</dbReference>